<gene>
    <name evidence="3" type="ORF">ACFFN0_15680</name>
</gene>
<keyword evidence="4" id="KW-1185">Reference proteome</keyword>
<evidence type="ECO:0000313" key="3">
    <source>
        <dbReference type="EMBL" id="MFB9733489.1"/>
    </source>
</evidence>
<evidence type="ECO:0000256" key="1">
    <source>
        <dbReference type="SAM" id="MobiDB-lite"/>
    </source>
</evidence>
<protein>
    <submittedName>
        <fullName evidence="3">Anti-sigma factor</fullName>
    </submittedName>
</protein>
<sequence length="255" mass="26942">MTVQDDRRQEFSGEERVVRLLRRAGDLSAPPPPQVWRAVEEELGNPSGDWSTRRARGSRHVAGPRRAHGSRRAGRRSWPGVLPMLAAAAVGGVVALSGDRLLQGGQEQEPEGLLVAAAGLGPVEDATDATAGADDLTARAEVVAVDGHRTLLVELDRPVEQDGDYLEVWLLRPDVSGMVSVGVLQGTTARLELPDDVSLEEYPVVDVSVERLDGDPTHGGRSVLRGELSGDPGLTARAAGPAGDARITPAAGRSR</sequence>
<evidence type="ECO:0000313" key="4">
    <source>
        <dbReference type="Proteomes" id="UP001589613"/>
    </source>
</evidence>
<dbReference type="EMBL" id="JBHMAX010000038">
    <property type="protein sequence ID" value="MFB9733489.1"/>
    <property type="molecule type" value="Genomic_DNA"/>
</dbReference>
<feature type="region of interest" description="Disordered" evidence="1">
    <location>
        <begin position="212"/>
        <end position="255"/>
    </location>
</feature>
<name>A0ABV5V6L7_9MICO</name>
<dbReference type="Proteomes" id="UP001589613">
    <property type="component" value="Unassembled WGS sequence"/>
</dbReference>
<organism evidence="3 4">
    <name type="scientific">Ornithinimicrobium kibberense</name>
    <dbReference type="NCBI Taxonomy" id="282060"/>
    <lineage>
        <taxon>Bacteria</taxon>
        <taxon>Bacillati</taxon>
        <taxon>Actinomycetota</taxon>
        <taxon>Actinomycetes</taxon>
        <taxon>Micrococcales</taxon>
        <taxon>Ornithinimicrobiaceae</taxon>
        <taxon>Ornithinimicrobium</taxon>
    </lineage>
</organism>
<accession>A0ABV5V6L7</accession>
<proteinExistence type="predicted"/>
<reference evidence="3 4" key="1">
    <citation type="submission" date="2024-09" db="EMBL/GenBank/DDBJ databases">
        <authorList>
            <person name="Sun Q."/>
            <person name="Mori K."/>
        </authorList>
    </citation>
    <scope>NUCLEOTIDE SEQUENCE [LARGE SCALE GENOMIC DNA]</scope>
    <source>
        <strain evidence="3 4">JCM 12763</strain>
    </source>
</reference>
<evidence type="ECO:0000259" key="2">
    <source>
        <dbReference type="Pfam" id="PF10099"/>
    </source>
</evidence>
<feature type="domain" description="Anti-sigma K factor RskA C-terminal" evidence="2">
    <location>
        <begin position="86"/>
        <end position="219"/>
    </location>
</feature>
<dbReference type="Pfam" id="PF10099">
    <property type="entry name" value="RskA_C"/>
    <property type="match status" value="1"/>
</dbReference>
<feature type="compositionally biased region" description="Basic residues" evidence="1">
    <location>
        <begin position="53"/>
        <end position="75"/>
    </location>
</feature>
<comment type="caution">
    <text evidence="3">The sequence shown here is derived from an EMBL/GenBank/DDBJ whole genome shotgun (WGS) entry which is preliminary data.</text>
</comment>
<dbReference type="InterPro" id="IPR018764">
    <property type="entry name" value="RskA_C"/>
</dbReference>
<dbReference type="RefSeq" id="WP_141339346.1">
    <property type="nucleotide sequence ID" value="NZ_JBHMAX010000038.1"/>
</dbReference>
<feature type="region of interest" description="Disordered" evidence="1">
    <location>
        <begin position="38"/>
        <end position="75"/>
    </location>
</feature>